<name>A0A645IRR8_9ZZZZ</name>
<evidence type="ECO:0000313" key="1">
    <source>
        <dbReference type="EMBL" id="MPN54075.1"/>
    </source>
</evidence>
<organism evidence="1">
    <name type="scientific">bioreactor metagenome</name>
    <dbReference type="NCBI Taxonomy" id="1076179"/>
    <lineage>
        <taxon>unclassified sequences</taxon>
        <taxon>metagenomes</taxon>
        <taxon>ecological metagenomes</taxon>
    </lineage>
</organism>
<gene>
    <name evidence="1" type="ORF">SDC9_201744</name>
</gene>
<sequence>MAAILLKYQTTLIKLICFPSEKTCVAQDTHGSKERTILPISTGAATFSIGEPIIAFSAVPLTDFVCEDRFHAEGVIIW</sequence>
<accession>A0A645IRR8</accession>
<comment type="caution">
    <text evidence="1">The sequence shown here is derived from an EMBL/GenBank/DDBJ whole genome shotgun (WGS) entry which is preliminary data.</text>
</comment>
<reference evidence="1" key="1">
    <citation type="submission" date="2019-08" db="EMBL/GenBank/DDBJ databases">
        <authorList>
            <person name="Kucharzyk K."/>
            <person name="Murdoch R.W."/>
            <person name="Higgins S."/>
            <person name="Loffler F."/>
        </authorList>
    </citation>
    <scope>NUCLEOTIDE SEQUENCE</scope>
</reference>
<dbReference type="EMBL" id="VSSQ01121939">
    <property type="protein sequence ID" value="MPN54075.1"/>
    <property type="molecule type" value="Genomic_DNA"/>
</dbReference>
<dbReference type="AlphaFoldDB" id="A0A645IRR8"/>
<protein>
    <submittedName>
        <fullName evidence="1">Uncharacterized protein</fullName>
    </submittedName>
</protein>
<proteinExistence type="predicted"/>